<protein>
    <submittedName>
        <fullName evidence="7">Allantoate permease</fullName>
    </submittedName>
</protein>
<evidence type="ECO:0000256" key="6">
    <source>
        <dbReference type="SAM" id="Phobius"/>
    </source>
</evidence>
<feature type="transmembrane region" description="Helical" evidence="6">
    <location>
        <begin position="211"/>
        <end position="235"/>
    </location>
</feature>
<keyword evidence="5 6" id="KW-0472">Membrane</keyword>
<accession>A0A2P4Z8Q3</accession>
<comment type="caution">
    <text evidence="7">The sequence shown here is derived from an EMBL/GenBank/DDBJ whole genome shotgun (WGS) entry which is preliminary data.</text>
</comment>
<dbReference type="PANTHER" id="PTHR43791">
    <property type="entry name" value="PERMEASE-RELATED"/>
    <property type="match status" value="1"/>
</dbReference>
<dbReference type="Gene3D" id="1.20.1250.20">
    <property type="entry name" value="MFS general substrate transporter like domains"/>
    <property type="match status" value="1"/>
</dbReference>
<reference evidence="7 8" key="1">
    <citation type="journal article" date="2016" name="Genome Announc.">
        <title>Draft Whole-Genome Sequence of Trichoderma gamsii T6085, a Promising Biocontrol Agent of Fusarium Head Blight on Wheat.</title>
        <authorList>
            <person name="Baroncelli R."/>
            <person name="Zapparata A."/>
            <person name="Piaggeschi G."/>
            <person name="Sarrocco S."/>
            <person name="Vannacci G."/>
        </authorList>
    </citation>
    <scope>NUCLEOTIDE SEQUENCE [LARGE SCALE GENOMIC DNA]</scope>
    <source>
        <strain evidence="7 8">T6085</strain>
    </source>
</reference>
<evidence type="ECO:0000313" key="7">
    <source>
        <dbReference type="EMBL" id="PON20679.1"/>
    </source>
</evidence>
<dbReference type="InterPro" id="IPR036259">
    <property type="entry name" value="MFS_trans_sf"/>
</dbReference>
<dbReference type="GO" id="GO:0022857">
    <property type="term" value="F:transmembrane transporter activity"/>
    <property type="evidence" value="ECO:0007669"/>
    <property type="project" value="TreeGrafter"/>
</dbReference>
<keyword evidence="8" id="KW-1185">Reference proteome</keyword>
<evidence type="ECO:0000256" key="5">
    <source>
        <dbReference type="ARBA" id="ARBA00023136"/>
    </source>
</evidence>
<evidence type="ECO:0000256" key="4">
    <source>
        <dbReference type="ARBA" id="ARBA00022989"/>
    </source>
</evidence>
<dbReference type="RefSeq" id="XP_018657101.1">
    <property type="nucleotide sequence ID" value="XM_018809699.1"/>
</dbReference>
<dbReference type="Proteomes" id="UP000054821">
    <property type="component" value="Unassembled WGS sequence"/>
</dbReference>
<gene>
    <name evidence="7" type="ORF">TGAM01_v210464</name>
</gene>
<feature type="transmembrane region" description="Helical" evidence="6">
    <location>
        <begin position="136"/>
        <end position="159"/>
    </location>
</feature>
<proteinExistence type="predicted"/>
<organism evidence="7 8">
    <name type="scientific">Trichoderma gamsii</name>
    <dbReference type="NCBI Taxonomy" id="398673"/>
    <lineage>
        <taxon>Eukaryota</taxon>
        <taxon>Fungi</taxon>
        <taxon>Dikarya</taxon>
        <taxon>Ascomycota</taxon>
        <taxon>Pezizomycotina</taxon>
        <taxon>Sordariomycetes</taxon>
        <taxon>Hypocreomycetidae</taxon>
        <taxon>Hypocreales</taxon>
        <taxon>Hypocreaceae</taxon>
        <taxon>Trichoderma</taxon>
    </lineage>
</organism>
<evidence type="ECO:0000256" key="2">
    <source>
        <dbReference type="ARBA" id="ARBA00022448"/>
    </source>
</evidence>
<evidence type="ECO:0000256" key="1">
    <source>
        <dbReference type="ARBA" id="ARBA00004141"/>
    </source>
</evidence>
<name>A0A2P4Z8Q3_9HYPO</name>
<keyword evidence="2" id="KW-0813">Transport</keyword>
<keyword evidence="3 6" id="KW-0812">Transmembrane</keyword>
<dbReference type="PANTHER" id="PTHR43791:SF36">
    <property type="entry name" value="TRANSPORTER, PUTATIVE (AFU_ORTHOLOGUE AFUA_6G08340)-RELATED"/>
    <property type="match status" value="1"/>
</dbReference>
<sequence>MITGKTEDTLAASIVEMIENNRRPDNEKNFDEDAYNTQHLLRMGKLKIEKILLRKADLCIVPLAALAYLVFHILNNIGNARLMGWQKSINMSDSQFSNTPPLFSAYYSAATLCGAFSGLMAYVVEINLDGVAGRRNWQWLFIIEGAPAVGVGIIFWLLLPPFPDQIKSTKHWLFSSEEITLAKERARSYNTLHAKVEVSQIRRSFQDPKTYFFAILNVGNTLAISSVGIFLPTFIQTFGLSPSKPATL</sequence>
<feature type="transmembrane region" description="Helical" evidence="6">
    <location>
        <begin position="52"/>
        <end position="74"/>
    </location>
</feature>
<feature type="transmembrane region" description="Helical" evidence="6">
    <location>
        <begin position="105"/>
        <end position="124"/>
    </location>
</feature>
<dbReference type="AlphaFoldDB" id="A0A2P4Z8Q3"/>
<evidence type="ECO:0000256" key="3">
    <source>
        <dbReference type="ARBA" id="ARBA00022692"/>
    </source>
</evidence>
<dbReference type="GO" id="GO:0016020">
    <property type="term" value="C:membrane"/>
    <property type="evidence" value="ECO:0007669"/>
    <property type="project" value="UniProtKB-SubCell"/>
</dbReference>
<dbReference type="SUPFAM" id="SSF103473">
    <property type="entry name" value="MFS general substrate transporter"/>
    <property type="match status" value="1"/>
</dbReference>
<evidence type="ECO:0000313" key="8">
    <source>
        <dbReference type="Proteomes" id="UP000054821"/>
    </source>
</evidence>
<keyword evidence="4 6" id="KW-1133">Transmembrane helix</keyword>
<dbReference type="GeneID" id="29989782"/>
<comment type="subcellular location">
    <subcellularLocation>
        <location evidence="1">Membrane</location>
        <topology evidence="1">Multi-pass membrane protein</topology>
    </subcellularLocation>
</comment>
<dbReference type="EMBL" id="JPDN02000063">
    <property type="protein sequence ID" value="PON20679.1"/>
    <property type="molecule type" value="Genomic_DNA"/>
</dbReference>